<dbReference type="GO" id="GO:0016226">
    <property type="term" value="P:iron-sulfur cluster assembly"/>
    <property type="evidence" value="ECO:0007669"/>
    <property type="project" value="InterPro"/>
</dbReference>
<evidence type="ECO:0000256" key="10">
    <source>
        <dbReference type="ARBA" id="ARBA00023065"/>
    </source>
</evidence>
<dbReference type="InterPro" id="IPR020895">
    <property type="entry name" value="Frataxin_CS"/>
</dbReference>
<dbReference type="GO" id="GO:0034986">
    <property type="term" value="F:iron chaperone activity"/>
    <property type="evidence" value="ECO:0007669"/>
    <property type="project" value="TreeGrafter"/>
</dbReference>
<dbReference type="PANTHER" id="PTHR16821:SF2">
    <property type="entry name" value="FRATAXIN, MITOCHONDRIAL"/>
    <property type="match status" value="1"/>
</dbReference>
<dbReference type="SUPFAM" id="SSF55387">
    <property type="entry name" value="Frataxin/Nqo15-like"/>
    <property type="match status" value="1"/>
</dbReference>
<dbReference type="NCBIfam" id="TIGR03422">
    <property type="entry name" value="mito_frataxin"/>
    <property type="match status" value="1"/>
</dbReference>
<evidence type="ECO:0000313" key="13">
    <source>
        <dbReference type="EMBL" id="KAH3837011.1"/>
    </source>
</evidence>
<dbReference type="InterPro" id="IPR002908">
    <property type="entry name" value="Frataxin/CyaY"/>
</dbReference>
<keyword evidence="14" id="KW-1185">Reference proteome</keyword>
<keyword evidence="6" id="KW-0410">Iron transport</keyword>
<dbReference type="AlphaFoldDB" id="A0A9D4KD27"/>
<keyword evidence="8" id="KW-0560">Oxidoreductase</keyword>
<comment type="subcellular location">
    <subcellularLocation>
        <location evidence="1">Mitochondrion</location>
    </subcellularLocation>
</comment>
<proteinExistence type="inferred from homology"/>
<evidence type="ECO:0000256" key="2">
    <source>
        <dbReference type="ARBA" id="ARBA00008183"/>
    </source>
</evidence>
<dbReference type="GO" id="GO:0004322">
    <property type="term" value="F:ferroxidase activity"/>
    <property type="evidence" value="ECO:0007669"/>
    <property type="project" value="UniProtKB-EC"/>
</dbReference>
<evidence type="ECO:0000256" key="6">
    <source>
        <dbReference type="ARBA" id="ARBA00022496"/>
    </source>
</evidence>
<keyword evidence="11" id="KW-0496">Mitochondrion</keyword>
<gene>
    <name evidence="13" type="ORF">DPMN_110389</name>
</gene>
<comment type="caution">
    <text evidence="13">The sequence shown here is derived from an EMBL/GenBank/DDBJ whole genome shotgun (WGS) entry which is preliminary data.</text>
</comment>
<reference evidence="13" key="1">
    <citation type="journal article" date="2019" name="bioRxiv">
        <title>The Genome of the Zebra Mussel, Dreissena polymorpha: A Resource for Invasive Species Research.</title>
        <authorList>
            <person name="McCartney M.A."/>
            <person name="Auch B."/>
            <person name="Kono T."/>
            <person name="Mallez S."/>
            <person name="Zhang Y."/>
            <person name="Obille A."/>
            <person name="Becker A."/>
            <person name="Abrahante J.E."/>
            <person name="Garbe J."/>
            <person name="Badalamenti J.P."/>
            <person name="Herman A."/>
            <person name="Mangelson H."/>
            <person name="Liachko I."/>
            <person name="Sullivan S."/>
            <person name="Sone E.D."/>
            <person name="Koren S."/>
            <person name="Silverstein K.A.T."/>
            <person name="Beckman K.B."/>
            <person name="Gohl D.M."/>
        </authorList>
    </citation>
    <scope>NUCLEOTIDE SEQUENCE</scope>
    <source>
        <strain evidence="13">Duluth1</strain>
        <tissue evidence="13">Whole animal</tissue>
    </source>
</reference>
<comment type="catalytic activity">
    <reaction evidence="12">
        <text>4 Fe(2+) + O2 + 4 H(+) = 4 Fe(3+) + 2 H2O</text>
        <dbReference type="Rhea" id="RHEA:11148"/>
        <dbReference type="ChEBI" id="CHEBI:15377"/>
        <dbReference type="ChEBI" id="CHEBI:15378"/>
        <dbReference type="ChEBI" id="CHEBI:15379"/>
        <dbReference type="ChEBI" id="CHEBI:29033"/>
        <dbReference type="ChEBI" id="CHEBI:29034"/>
        <dbReference type="EC" id="1.16.3.1"/>
    </reaction>
</comment>
<keyword evidence="4" id="KW-0409">Iron storage</keyword>
<organism evidence="13 14">
    <name type="scientific">Dreissena polymorpha</name>
    <name type="common">Zebra mussel</name>
    <name type="synonym">Mytilus polymorpha</name>
    <dbReference type="NCBI Taxonomy" id="45954"/>
    <lineage>
        <taxon>Eukaryota</taxon>
        <taxon>Metazoa</taxon>
        <taxon>Spiralia</taxon>
        <taxon>Lophotrochozoa</taxon>
        <taxon>Mollusca</taxon>
        <taxon>Bivalvia</taxon>
        <taxon>Autobranchia</taxon>
        <taxon>Heteroconchia</taxon>
        <taxon>Euheterodonta</taxon>
        <taxon>Imparidentia</taxon>
        <taxon>Neoheterodontei</taxon>
        <taxon>Myida</taxon>
        <taxon>Dreissenoidea</taxon>
        <taxon>Dreissenidae</taxon>
        <taxon>Dreissena</taxon>
    </lineage>
</organism>
<evidence type="ECO:0000256" key="1">
    <source>
        <dbReference type="ARBA" id="ARBA00004173"/>
    </source>
</evidence>
<evidence type="ECO:0000256" key="3">
    <source>
        <dbReference type="ARBA" id="ARBA00013107"/>
    </source>
</evidence>
<dbReference type="GO" id="GO:0006826">
    <property type="term" value="P:iron ion transport"/>
    <property type="evidence" value="ECO:0007669"/>
    <property type="project" value="UniProtKB-KW"/>
</dbReference>
<dbReference type="GO" id="GO:0008198">
    <property type="term" value="F:ferrous iron binding"/>
    <property type="evidence" value="ECO:0007669"/>
    <property type="project" value="TreeGrafter"/>
</dbReference>
<evidence type="ECO:0000313" key="14">
    <source>
        <dbReference type="Proteomes" id="UP000828390"/>
    </source>
</evidence>
<accession>A0A9D4KD27</accession>
<evidence type="ECO:0000256" key="8">
    <source>
        <dbReference type="ARBA" id="ARBA00023002"/>
    </source>
</evidence>
<evidence type="ECO:0000256" key="4">
    <source>
        <dbReference type="ARBA" id="ARBA00022434"/>
    </source>
</evidence>
<dbReference type="GO" id="GO:0005739">
    <property type="term" value="C:mitochondrion"/>
    <property type="evidence" value="ECO:0007669"/>
    <property type="project" value="UniProtKB-SubCell"/>
</dbReference>
<keyword evidence="10" id="KW-0406">Ion transport</keyword>
<sequence>MLQLSHPVPLKRCISDFRIPTEIQVCKRPPLKVFTAQYSTVSELSPAEYEEIADETLDSLTEAFEDLPERLECHPEYDTGYSSGVLTVKVSPEWGTYVINKQSPNKQIWFSSPKSGPKRFDFIGGKWIYSHSGEILHELLTDEISKAIGHSVDFTRYSYGKR</sequence>
<dbReference type="GO" id="GO:0008199">
    <property type="term" value="F:ferric iron binding"/>
    <property type="evidence" value="ECO:0007669"/>
    <property type="project" value="InterPro"/>
</dbReference>
<dbReference type="CDD" id="cd00503">
    <property type="entry name" value="Frataxin"/>
    <property type="match status" value="1"/>
</dbReference>
<dbReference type="PROSITE" id="PS50810">
    <property type="entry name" value="FRATAXIN_2"/>
    <property type="match status" value="1"/>
</dbReference>
<dbReference type="PRINTS" id="PR00904">
    <property type="entry name" value="FRATAXIN"/>
</dbReference>
<reference evidence="13" key="2">
    <citation type="submission" date="2020-11" db="EMBL/GenBank/DDBJ databases">
        <authorList>
            <person name="McCartney M.A."/>
            <person name="Auch B."/>
            <person name="Kono T."/>
            <person name="Mallez S."/>
            <person name="Becker A."/>
            <person name="Gohl D.M."/>
            <person name="Silverstein K.A.T."/>
            <person name="Koren S."/>
            <person name="Bechman K.B."/>
            <person name="Herman A."/>
            <person name="Abrahante J.E."/>
            <person name="Garbe J."/>
        </authorList>
    </citation>
    <scope>NUCLEOTIDE SEQUENCE</scope>
    <source>
        <strain evidence="13">Duluth1</strain>
        <tissue evidence="13">Whole animal</tissue>
    </source>
</reference>
<dbReference type="NCBIfam" id="TIGR03421">
    <property type="entry name" value="FeS_CyaY"/>
    <property type="match status" value="1"/>
</dbReference>
<evidence type="ECO:0000256" key="9">
    <source>
        <dbReference type="ARBA" id="ARBA00023004"/>
    </source>
</evidence>
<dbReference type="SMART" id="SM01219">
    <property type="entry name" value="Frataxin_Cyay"/>
    <property type="match status" value="1"/>
</dbReference>
<evidence type="ECO:0000256" key="11">
    <source>
        <dbReference type="ARBA" id="ARBA00023128"/>
    </source>
</evidence>
<evidence type="ECO:0000256" key="7">
    <source>
        <dbReference type="ARBA" id="ARBA00022946"/>
    </source>
</evidence>
<name>A0A9D4KD27_DREPO</name>
<dbReference type="Gene3D" id="3.30.920.10">
    <property type="entry name" value="Frataxin/CyaY"/>
    <property type="match status" value="1"/>
</dbReference>
<dbReference type="GO" id="GO:0006879">
    <property type="term" value="P:intracellular iron ion homeostasis"/>
    <property type="evidence" value="ECO:0007669"/>
    <property type="project" value="UniProtKB-KW"/>
</dbReference>
<keyword evidence="7" id="KW-0809">Transit peptide</keyword>
<evidence type="ECO:0000256" key="5">
    <source>
        <dbReference type="ARBA" id="ARBA00022448"/>
    </source>
</evidence>
<protein>
    <recommendedName>
        <fullName evidence="3">ferroxidase</fullName>
        <ecNumber evidence="3">1.16.3.1</ecNumber>
    </recommendedName>
</protein>
<dbReference type="EMBL" id="JAIWYP010000004">
    <property type="protein sequence ID" value="KAH3837011.1"/>
    <property type="molecule type" value="Genomic_DNA"/>
</dbReference>
<dbReference type="PROSITE" id="PS01344">
    <property type="entry name" value="FRATAXIN_1"/>
    <property type="match status" value="1"/>
</dbReference>
<dbReference type="InterPro" id="IPR036524">
    <property type="entry name" value="Frataxin/CyaY_sf"/>
</dbReference>
<comment type="similarity">
    <text evidence="2">Belongs to the frataxin family.</text>
</comment>
<dbReference type="Pfam" id="PF01491">
    <property type="entry name" value="Frataxin_Cyay"/>
    <property type="match status" value="1"/>
</dbReference>
<keyword evidence="9" id="KW-0408">Iron</keyword>
<dbReference type="PANTHER" id="PTHR16821">
    <property type="entry name" value="FRATAXIN"/>
    <property type="match status" value="1"/>
</dbReference>
<evidence type="ECO:0000256" key="12">
    <source>
        <dbReference type="ARBA" id="ARBA00047990"/>
    </source>
</evidence>
<dbReference type="InterPro" id="IPR017789">
    <property type="entry name" value="Frataxin"/>
</dbReference>
<dbReference type="Proteomes" id="UP000828390">
    <property type="component" value="Unassembled WGS sequence"/>
</dbReference>
<dbReference type="GO" id="GO:0051537">
    <property type="term" value="F:2 iron, 2 sulfur cluster binding"/>
    <property type="evidence" value="ECO:0007669"/>
    <property type="project" value="TreeGrafter"/>
</dbReference>
<dbReference type="EC" id="1.16.3.1" evidence="3"/>
<keyword evidence="5" id="KW-0813">Transport</keyword>